<evidence type="ECO:0000313" key="2">
    <source>
        <dbReference type="Proteomes" id="UP000053319"/>
    </source>
</evidence>
<dbReference type="Proteomes" id="UP000053319">
    <property type="component" value="Unassembled WGS sequence"/>
</dbReference>
<gene>
    <name evidence="1" type="ORF">DICSQDRAFT_139623</name>
</gene>
<reference evidence="1 2" key="1">
    <citation type="journal article" date="2012" name="Science">
        <title>The Paleozoic origin of enzymatic lignin decomposition reconstructed from 31 fungal genomes.</title>
        <authorList>
            <person name="Floudas D."/>
            <person name="Binder M."/>
            <person name="Riley R."/>
            <person name="Barry K."/>
            <person name="Blanchette R.A."/>
            <person name="Henrissat B."/>
            <person name="Martinez A.T."/>
            <person name="Otillar R."/>
            <person name="Spatafora J.W."/>
            <person name="Yadav J.S."/>
            <person name="Aerts A."/>
            <person name="Benoit I."/>
            <person name="Boyd A."/>
            <person name="Carlson A."/>
            <person name="Copeland A."/>
            <person name="Coutinho P.M."/>
            <person name="de Vries R.P."/>
            <person name="Ferreira P."/>
            <person name="Findley K."/>
            <person name="Foster B."/>
            <person name="Gaskell J."/>
            <person name="Glotzer D."/>
            <person name="Gorecki P."/>
            <person name="Heitman J."/>
            <person name="Hesse C."/>
            <person name="Hori C."/>
            <person name="Igarashi K."/>
            <person name="Jurgens J.A."/>
            <person name="Kallen N."/>
            <person name="Kersten P."/>
            <person name="Kohler A."/>
            <person name="Kuees U."/>
            <person name="Kumar T.K.A."/>
            <person name="Kuo A."/>
            <person name="LaButti K."/>
            <person name="Larrondo L.F."/>
            <person name="Lindquist E."/>
            <person name="Ling A."/>
            <person name="Lombard V."/>
            <person name="Lucas S."/>
            <person name="Lundell T."/>
            <person name="Martin R."/>
            <person name="McLaughlin D.J."/>
            <person name="Morgenstern I."/>
            <person name="Morin E."/>
            <person name="Murat C."/>
            <person name="Nagy L.G."/>
            <person name="Nolan M."/>
            <person name="Ohm R.A."/>
            <person name="Patyshakuliyeva A."/>
            <person name="Rokas A."/>
            <person name="Ruiz-Duenas F.J."/>
            <person name="Sabat G."/>
            <person name="Salamov A."/>
            <person name="Samejima M."/>
            <person name="Schmutz J."/>
            <person name="Slot J.C."/>
            <person name="St John F."/>
            <person name="Stenlid J."/>
            <person name="Sun H."/>
            <person name="Sun S."/>
            <person name="Syed K."/>
            <person name="Tsang A."/>
            <person name="Wiebenga A."/>
            <person name="Young D."/>
            <person name="Pisabarro A."/>
            <person name="Eastwood D.C."/>
            <person name="Martin F."/>
            <person name="Cullen D."/>
            <person name="Grigoriev I.V."/>
            <person name="Hibbett D.S."/>
        </authorList>
    </citation>
    <scope>NUCLEOTIDE SEQUENCE [LARGE SCALE GENOMIC DNA]</scope>
    <source>
        <strain evidence="1 2">LYAD-421 SS1</strain>
    </source>
</reference>
<name>R7SQU5_DICSQ</name>
<protein>
    <submittedName>
        <fullName evidence="1">Uncharacterized protein</fullName>
    </submittedName>
</protein>
<dbReference type="HOGENOM" id="CLU_2306005_0_0_1"/>
<dbReference type="GeneID" id="18835889"/>
<dbReference type="AlphaFoldDB" id="R7SQU5"/>
<proteinExistence type="predicted"/>
<dbReference type="KEGG" id="dsq:DICSQDRAFT_139623"/>
<sequence>MQSGGLATSGRRYEDEEVRQWLYPPREGQDLVGSDSTHVQLFQIGTARQEFEEIFDAPNGVTKDVVPIDSKKPKFWKDVGGQEPEFLKVQTAQVLSVSRE</sequence>
<feature type="non-terminal residue" evidence="1">
    <location>
        <position position="1"/>
    </location>
</feature>
<organism evidence="1 2">
    <name type="scientific">Dichomitus squalens (strain LYAD-421)</name>
    <name type="common">Western red white-rot fungus</name>
    <dbReference type="NCBI Taxonomy" id="732165"/>
    <lineage>
        <taxon>Eukaryota</taxon>
        <taxon>Fungi</taxon>
        <taxon>Dikarya</taxon>
        <taxon>Basidiomycota</taxon>
        <taxon>Agaricomycotina</taxon>
        <taxon>Agaricomycetes</taxon>
        <taxon>Polyporales</taxon>
        <taxon>Polyporaceae</taxon>
        <taxon>Dichomitus</taxon>
    </lineage>
</organism>
<accession>R7SQU5</accession>
<dbReference type="EMBL" id="JH719439">
    <property type="protein sequence ID" value="EJF58125.1"/>
    <property type="molecule type" value="Genomic_DNA"/>
</dbReference>
<evidence type="ECO:0000313" key="1">
    <source>
        <dbReference type="EMBL" id="EJF58125.1"/>
    </source>
</evidence>
<dbReference type="RefSeq" id="XP_007369087.1">
    <property type="nucleotide sequence ID" value="XM_007369025.1"/>
</dbReference>